<name>A0A1A0RFH3_MYCPR</name>
<dbReference type="EMBL" id="LZSO01000009">
    <property type="protein sequence ID" value="OBB33062.1"/>
    <property type="molecule type" value="Genomic_DNA"/>
</dbReference>
<sequence>MEIRSEQQLNPVADEVSAITAVVRPILAGVLYSLKQEVVKEIGGYENIKLMMLPRLYREGDGDTGICFEYAVHDAITRGDAGVAERVADALKMCKISGGTGSILFGAEKQGSQQLIDTASGLLTNDSSLLSGSRGRPAKLKRHLNSAAAAFRKKGAGDLLPQSISGLWKADLFLGSPASDYWVGTSVKINRSALQGARGLRVGLVPANQGKSDRVILDDRKNLVVCPLPYDGSFVETFYMGWEVIKSFMAADAQMPKEVALPRPTARTVARYLADRRDFPVIEVIEALAVIAQPELLQTESELATVTLTGGKSDIVTTGAVVAPIPSVTQM</sequence>
<dbReference type="Proteomes" id="UP000093902">
    <property type="component" value="Unassembled WGS sequence"/>
</dbReference>
<evidence type="ECO:0000313" key="2">
    <source>
        <dbReference type="Proteomes" id="UP000093902"/>
    </source>
</evidence>
<dbReference type="RefSeq" id="WP_064929749.1">
    <property type="nucleotide sequence ID" value="NZ_LZSO01000009.1"/>
</dbReference>
<reference evidence="2" key="1">
    <citation type="submission" date="2016-06" db="EMBL/GenBank/DDBJ databases">
        <authorList>
            <person name="Sutton G."/>
            <person name="Brinkac L."/>
            <person name="Sanka R."/>
            <person name="Adams M."/>
            <person name="Lau E."/>
            <person name="Mehaffy C."/>
            <person name="Tameris M."/>
            <person name="Hatherill M."/>
            <person name="Hanekom W."/>
            <person name="Mahomed H."/>
            <person name="Mcshane H."/>
        </authorList>
    </citation>
    <scope>NUCLEOTIDE SEQUENCE [LARGE SCALE GENOMIC DNA]</scope>
    <source>
        <strain evidence="2">852002-51209_SCH5440388</strain>
    </source>
</reference>
<evidence type="ECO:0000313" key="1">
    <source>
        <dbReference type="EMBL" id="OBB33062.1"/>
    </source>
</evidence>
<dbReference type="OrthoDB" id="4760905at2"/>
<protein>
    <submittedName>
        <fullName evidence="1">Uncharacterized protein</fullName>
    </submittedName>
</protein>
<gene>
    <name evidence="1" type="ORF">A5792_11580</name>
</gene>
<organism evidence="1 2">
    <name type="scientific">Mycolicibacterium peregrinum</name>
    <name type="common">Mycobacterium peregrinum</name>
    <dbReference type="NCBI Taxonomy" id="43304"/>
    <lineage>
        <taxon>Bacteria</taxon>
        <taxon>Bacillati</taxon>
        <taxon>Actinomycetota</taxon>
        <taxon>Actinomycetes</taxon>
        <taxon>Mycobacteriales</taxon>
        <taxon>Mycobacteriaceae</taxon>
        <taxon>Mycolicibacterium</taxon>
    </lineage>
</organism>
<proteinExistence type="predicted"/>
<accession>A0A1A0RFH3</accession>
<dbReference type="AlphaFoldDB" id="A0A1A0RFH3"/>
<comment type="caution">
    <text evidence="1">The sequence shown here is derived from an EMBL/GenBank/DDBJ whole genome shotgun (WGS) entry which is preliminary data.</text>
</comment>